<dbReference type="GO" id="GO:0003729">
    <property type="term" value="F:mRNA binding"/>
    <property type="evidence" value="ECO:0007669"/>
    <property type="project" value="TreeGrafter"/>
</dbReference>
<keyword evidence="3" id="KW-0678">Repressor</keyword>
<comment type="caution">
    <text evidence="17">The sequence shown here is derived from an EMBL/GenBank/DDBJ whole genome shotgun (WGS) entry which is preliminary data.</text>
</comment>
<evidence type="ECO:0000256" key="2">
    <source>
        <dbReference type="ARBA" id="ARBA00022481"/>
    </source>
</evidence>
<evidence type="ECO:0000256" key="6">
    <source>
        <dbReference type="ARBA" id="ARBA00022553"/>
    </source>
</evidence>
<dbReference type="GO" id="GO:0003743">
    <property type="term" value="F:translation initiation factor activity"/>
    <property type="evidence" value="ECO:0007669"/>
    <property type="project" value="UniProtKB-KW"/>
</dbReference>
<keyword evidence="8" id="KW-0810">Translation regulation</keyword>
<evidence type="ECO:0000256" key="11">
    <source>
        <dbReference type="ARBA" id="ARBA00037759"/>
    </source>
</evidence>
<dbReference type="EMBL" id="CAJNYD010003415">
    <property type="protein sequence ID" value="CAF3507339.1"/>
    <property type="molecule type" value="Genomic_DNA"/>
</dbReference>
<comment type="similarity">
    <text evidence="1">Belongs to the eukaryotic initiation factor 4G family.</text>
</comment>
<keyword evidence="6" id="KW-0597">Phosphoprotein</keyword>
<dbReference type="SMART" id="SM00543">
    <property type="entry name" value="MIF4G"/>
    <property type="match status" value="1"/>
</dbReference>
<feature type="compositionally biased region" description="Polar residues" evidence="14">
    <location>
        <begin position="698"/>
        <end position="720"/>
    </location>
</feature>
<evidence type="ECO:0000256" key="10">
    <source>
        <dbReference type="ARBA" id="ARBA00022990"/>
    </source>
</evidence>
<keyword evidence="2" id="KW-0488">Methylation</keyword>
<keyword evidence="7" id="KW-0832">Ubl conjugation</keyword>
<comment type="subunit">
    <text evidence="13">Interacts with the serine/threonine protein kinases MKNK1 and MKNK2. Binds EIF4A and EIF3. Interacts with MIF4GD. Interacts with DAZAP2.</text>
</comment>
<feature type="compositionally biased region" description="Polar residues" evidence="14">
    <location>
        <begin position="199"/>
        <end position="210"/>
    </location>
</feature>
<feature type="compositionally biased region" description="Polar residues" evidence="14">
    <location>
        <begin position="325"/>
        <end position="345"/>
    </location>
</feature>
<evidence type="ECO:0000256" key="14">
    <source>
        <dbReference type="SAM" id="MobiDB-lite"/>
    </source>
</evidence>
<keyword evidence="5" id="KW-0396">Initiation factor</keyword>
<dbReference type="GO" id="GO:0006417">
    <property type="term" value="P:regulation of translation"/>
    <property type="evidence" value="ECO:0007669"/>
    <property type="project" value="UniProtKB-KW"/>
</dbReference>
<evidence type="ECO:0000259" key="15">
    <source>
        <dbReference type="PROSITE" id="PS51363"/>
    </source>
</evidence>
<feature type="region of interest" description="Disordered" evidence="14">
    <location>
        <begin position="698"/>
        <end position="768"/>
    </location>
</feature>
<feature type="domain" description="MI" evidence="16">
    <location>
        <begin position="866"/>
        <end position="996"/>
    </location>
</feature>
<keyword evidence="10" id="KW-0007">Acetylation</keyword>
<dbReference type="AlphaFoldDB" id="A0A818HJG7"/>
<evidence type="ECO:0000256" key="13">
    <source>
        <dbReference type="ARBA" id="ARBA00046720"/>
    </source>
</evidence>
<evidence type="ECO:0000313" key="17">
    <source>
        <dbReference type="EMBL" id="CAF3507339.1"/>
    </source>
</evidence>
<comment type="function">
    <text evidence="11">Appears to play a role in the switch from cap-dependent to IRES-mediated translation during mitosis, apoptosis and viral infection. Cleaved by some caspases and viral proteases.</text>
</comment>
<evidence type="ECO:0000256" key="5">
    <source>
        <dbReference type="ARBA" id="ARBA00022540"/>
    </source>
</evidence>
<gene>
    <name evidence="17" type="ORF">LUA448_LOCUS25661</name>
</gene>
<dbReference type="Gene3D" id="1.25.40.180">
    <property type="match status" value="3"/>
</dbReference>
<dbReference type="Pfam" id="PF02847">
    <property type="entry name" value="MA3"/>
    <property type="match status" value="1"/>
</dbReference>
<keyword evidence="4" id="KW-1017">Isopeptide bond</keyword>
<feature type="domain" description="W2" evidence="15">
    <location>
        <begin position="1056"/>
        <end position="1245"/>
    </location>
</feature>
<dbReference type="Proteomes" id="UP000663833">
    <property type="component" value="Unassembled WGS sequence"/>
</dbReference>
<reference evidence="17" key="1">
    <citation type="submission" date="2021-02" db="EMBL/GenBank/DDBJ databases">
        <authorList>
            <person name="Nowell W R."/>
        </authorList>
    </citation>
    <scope>NUCLEOTIDE SEQUENCE</scope>
</reference>
<protein>
    <recommendedName>
        <fullName evidence="12">Eukaryotic translation initiation factor 4 gamma 2</fullName>
    </recommendedName>
</protein>
<evidence type="ECO:0000256" key="9">
    <source>
        <dbReference type="ARBA" id="ARBA00022917"/>
    </source>
</evidence>
<evidence type="ECO:0000256" key="3">
    <source>
        <dbReference type="ARBA" id="ARBA00022491"/>
    </source>
</evidence>
<proteinExistence type="inferred from homology"/>
<dbReference type="InterPro" id="IPR003891">
    <property type="entry name" value="Initiation_fac_eIF4g_MI"/>
</dbReference>
<dbReference type="PROSITE" id="PS51363">
    <property type="entry name" value="W2"/>
    <property type="match status" value="1"/>
</dbReference>
<dbReference type="GO" id="GO:0016281">
    <property type="term" value="C:eukaryotic translation initiation factor 4F complex"/>
    <property type="evidence" value="ECO:0007669"/>
    <property type="project" value="TreeGrafter"/>
</dbReference>
<name>A0A818HJG7_9BILA</name>
<dbReference type="PROSITE" id="PS51366">
    <property type="entry name" value="MI"/>
    <property type="match status" value="1"/>
</dbReference>
<evidence type="ECO:0000256" key="7">
    <source>
        <dbReference type="ARBA" id="ARBA00022843"/>
    </source>
</evidence>
<dbReference type="Pfam" id="PF02020">
    <property type="entry name" value="W2"/>
    <property type="match status" value="1"/>
</dbReference>
<accession>A0A818HJG7</accession>
<evidence type="ECO:0000259" key="16">
    <source>
        <dbReference type="PROSITE" id="PS51366"/>
    </source>
</evidence>
<feature type="compositionally biased region" description="Basic and acidic residues" evidence="14">
    <location>
        <begin position="741"/>
        <end position="757"/>
    </location>
</feature>
<evidence type="ECO:0000256" key="8">
    <source>
        <dbReference type="ARBA" id="ARBA00022845"/>
    </source>
</evidence>
<evidence type="ECO:0000256" key="1">
    <source>
        <dbReference type="ARBA" id="ARBA00005775"/>
    </source>
</evidence>
<dbReference type="InterPro" id="IPR003307">
    <property type="entry name" value="W2_domain"/>
</dbReference>
<dbReference type="InterPro" id="IPR003890">
    <property type="entry name" value="MIF4G-like_typ-3"/>
</dbReference>
<feature type="region of interest" description="Disordered" evidence="14">
    <location>
        <begin position="185"/>
        <end position="210"/>
    </location>
</feature>
<dbReference type="PANTHER" id="PTHR23253">
    <property type="entry name" value="EUKARYOTIC TRANSLATION INITIATION FACTOR 4 GAMMA"/>
    <property type="match status" value="1"/>
</dbReference>
<sequence length="1256" mass="142135">MPAINTTDQSQSYTNPAAAAVHEQAASFYMQNNGMEQQDGLSGRNPGQYQTQMNPPSYNYSPIPNGFQQQFYLPQGYPQNQFMPSTNPRPMNPSQIPIIRPANETMNNYPHFIPQNGCPPPQYTPGNNSLPSAPSVYSGQFYQTHQTPTGYAQQPVQTQMANQLQISQQQQQQAYIANLQTATKVHPTQPTQHAPIDQPSASAPTSQPQIPLNVQQSSSYVAPPAVAAAVVSKKGKKCPLVIINPDLHNPITLSPQSVSTSAINVSNKIQMQTEFRKQFAQILGVSSNVIIDKPADRITTVRDKTSVDTSKSQPITPLPVATSFGGITSQQTLTPTNNEKSTSPNHRLHYDRHELLRIRDSSGPFPIPKNLPDLDIVIIRRDDNDAKSNRVGKQRQEFIKPACDRQLSSTNHPPLTSSPNHVNVVADSKHKTGTYRSTELDFDNRVQNQYTSVDQSKTEANNKLLRYIKAKLNSMTQETFDATLHKLKALEINCYEVLDGMVTLIYSKVVDEPELSDLYANLCKQFQKKQVTVPGDDGKLVTYYFRQILLTRCQKEFESDYREEIEYEKRKAEVDSLTDDKKRKEEGDKLEDDLVKTKRRKLEYIFFTGELFKLQILTDTIMYDCIEYLLRDKSDEESIECLCCLLRAIGKELDDKALEKASWAARRADTKPTTIDEIHEQEQHHDQSLATIVDTVYSGGNQKQNNDGRGSRSSGINQESNRNDDDRAWSLALQRTRTKGSRIEKKPEEDRSFDGRTGKPPAGPIQQRQVGCILDFDYGISVGKRFQSFLKTTTGSELHSPANVAGTASIKNDREDSRNISHKQSCNESDEQLLNTNSSVQANKAFNKSTTIINQNPLNITFDERKTRARVYSLIGEYTENYSNLTDRPVKEALEDLATFCTRSFDQQAIIVRELFTNAFEAKPRARRAVGHLLDAAHNENLIREKAILAGVEMIIEAAPDYRVDIPLIWQYIGEILGAFVGTSTSNMALLKPIFECAPDDKVKQFFQFIIRYATEFSSQTRIQSFWQSSGFSLNDLIRADLIDSTFSNEFDWLFGTPKNESHSPCADLQLVKLLKSANDQGTTITDPEIITYVREHMDPSEKFYIRNIVLSYLEACLINRDPQKKIQEDIAKKRMTVLNTIIDHKFEAEIQAVYAIQNFVTKLEHPPKMARLLFDIFYDEKCVSEDALFEWLRNPDQSETEGKLTKKRNSKLVSSFVVGHSAVEISTKDFFTWLTQAETEVEEGEEEWENLILVS</sequence>
<dbReference type="Pfam" id="PF02854">
    <property type="entry name" value="MIF4G"/>
    <property type="match status" value="1"/>
</dbReference>
<evidence type="ECO:0000256" key="12">
    <source>
        <dbReference type="ARBA" id="ARBA00040449"/>
    </source>
</evidence>
<dbReference type="InterPro" id="IPR016024">
    <property type="entry name" value="ARM-type_fold"/>
</dbReference>
<dbReference type="SUPFAM" id="SSF48371">
    <property type="entry name" value="ARM repeat"/>
    <property type="match status" value="3"/>
</dbReference>
<organism evidence="17 18">
    <name type="scientific">Rotaria socialis</name>
    <dbReference type="NCBI Taxonomy" id="392032"/>
    <lineage>
        <taxon>Eukaryota</taxon>
        <taxon>Metazoa</taxon>
        <taxon>Spiralia</taxon>
        <taxon>Gnathifera</taxon>
        <taxon>Rotifera</taxon>
        <taxon>Eurotatoria</taxon>
        <taxon>Bdelloidea</taxon>
        <taxon>Philodinida</taxon>
        <taxon>Philodinidae</taxon>
        <taxon>Rotaria</taxon>
    </lineage>
</organism>
<dbReference type="SMART" id="SM00515">
    <property type="entry name" value="eIF5C"/>
    <property type="match status" value="1"/>
</dbReference>
<dbReference type="PANTHER" id="PTHR23253:SF9">
    <property type="entry name" value="EUKARYOTIC TRANSLATION INITIATION FACTOR 4 GAMMA 2"/>
    <property type="match status" value="1"/>
</dbReference>
<keyword evidence="9" id="KW-0648">Protein biosynthesis</keyword>
<evidence type="ECO:0000313" key="18">
    <source>
        <dbReference type="Proteomes" id="UP000663833"/>
    </source>
</evidence>
<evidence type="ECO:0000256" key="4">
    <source>
        <dbReference type="ARBA" id="ARBA00022499"/>
    </source>
</evidence>
<feature type="region of interest" description="Disordered" evidence="14">
    <location>
        <begin position="302"/>
        <end position="347"/>
    </location>
</feature>